<accession>R4UN44</accession>
<dbReference type="EMBL" id="KC740736">
    <property type="protein sequence ID" value="AGM32560.1"/>
    <property type="molecule type" value="mRNA"/>
</dbReference>
<sequence>MKDLAVSNVFASSGLCSCSGFGFGGLAVPRDRLHFSLTHSNCSQAGSMLNIFKEGSVTTSASLSNCLFVISGEYLFDSDVLDGSLNLGVTGTLLVNCTGGWRGDPSESTLLQFRVCSFVNCGVDEAVLIDCLFLPTVPDYPSVFGCTVGEAHVVPLQPYAVPSCLLP</sequence>
<evidence type="ECO:0000313" key="1">
    <source>
        <dbReference type="EMBL" id="AGM32560.1"/>
    </source>
</evidence>
<dbReference type="PROSITE" id="PS51257">
    <property type="entry name" value="PROKAR_LIPOPROTEIN"/>
    <property type="match status" value="1"/>
</dbReference>
<name>R4UN44_COPFO</name>
<reference evidence="1" key="1">
    <citation type="submission" date="2013-03" db="EMBL/GenBank/DDBJ databases">
        <title>Immune-Related transcriptome of Coptotermes formosanus Shiraki workers: the defense mechanism.</title>
        <authorList>
            <person name="Hussain A."/>
            <person name="Li Y.F."/>
            <person name="Wen S.Y."/>
        </authorList>
    </citation>
    <scope>NUCLEOTIDE SEQUENCE</scope>
</reference>
<proteinExistence type="evidence at transcript level"/>
<protein>
    <submittedName>
        <fullName evidence="1">Uncharacterized protein</fullName>
    </submittedName>
</protein>
<feature type="non-terminal residue" evidence="1">
    <location>
        <position position="167"/>
    </location>
</feature>
<organism evidence="1">
    <name type="scientific">Coptotermes formosanus</name>
    <name type="common">Formosan subterranean termite</name>
    <dbReference type="NCBI Taxonomy" id="36987"/>
    <lineage>
        <taxon>Eukaryota</taxon>
        <taxon>Metazoa</taxon>
        <taxon>Ecdysozoa</taxon>
        <taxon>Arthropoda</taxon>
        <taxon>Hexapoda</taxon>
        <taxon>Insecta</taxon>
        <taxon>Pterygota</taxon>
        <taxon>Neoptera</taxon>
        <taxon>Polyneoptera</taxon>
        <taxon>Dictyoptera</taxon>
        <taxon>Blattodea</taxon>
        <taxon>Blattoidea</taxon>
        <taxon>Termitoidae</taxon>
        <taxon>Rhinotermitidae</taxon>
        <taxon>Coptotermes</taxon>
    </lineage>
</organism>
<dbReference type="AlphaFoldDB" id="R4UN44"/>